<evidence type="ECO:0000256" key="1">
    <source>
        <dbReference type="SAM" id="Phobius"/>
    </source>
</evidence>
<keyword evidence="3" id="KW-1185">Reference proteome</keyword>
<comment type="caution">
    <text evidence="2">The sequence shown here is derived from an EMBL/GenBank/DDBJ whole genome shotgun (WGS) entry which is preliminary data.</text>
</comment>
<feature type="transmembrane region" description="Helical" evidence="1">
    <location>
        <begin position="21"/>
        <end position="40"/>
    </location>
</feature>
<evidence type="ECO:0000313" key="3">
    <source>
        <dbReference type="Proteomes" id="UP000680304"/>
    </source>
</evidence>
<gene>
    <name evidence="2" type="ORF">PACILC2_19910</name>
</gene>
<protein>
    <submittedName>
        <fullName evidence="2">Uncharacterized protein</fullName>
    </submittedName>
</protein>
<feature type="transmembrane region" description="Helical" evidence="1">
    <location>
        <begin position="52"/>
        <end position="72"/>
    </location>
</feature>
<name>A0ABQ4N5E9_9BACL</name>
<dbReference type="Proteomes" id="UP000680304">
    <property type="component" value="Unassembled WGS sequence"/>
</dbReference>
<keyword evidence="1" id="KW-0472">Membrane</keyword>
<dbReference type="EMBL" id="BOVJ01000062">
    <property type="protein sequence ID" value="GIQ63423.1"/>
    <property type="molecule type" value="Genomic_DNA"/>
</dbReference>
<keyword evidence="1" id="KW-1133">Transmembrane helix</keyword>
<organism evidence="2 3">
    <name type="scientific">Paenibacillus cisolokensis</name>
    <dbReference type="NCBI Taxonomy" id="1658519"/>
    <lineage>
        <taxon>Bacteria</taxon>
        <taxon>Bacillati</taxon>
        <taxon>Bacillota</taxon>
        <taxon>Bacilli</taxon>
        <taxon>Bacillales</taxon>
        <taxon>Paenibacillaceae</taxon>
        <taxon>Paenibacillus</taxon>
    </lineage>
</organism>
<dbReference type="RefSeq" id="WP_244863374.1">
    <property type="nucleotide sequence ID" value="NZ_BOVJ01000062.1"/>
</dbReference>
<accession>A0ABQ4N5E9</accession>
<evidence type="ECO:0000313" key="2">
    <source>
        <dbReference type="EMBL" id="GIQ63423.1"/>
    </source>
</evidence>
<reference evidence="2 3" key="1">
    <citation type="submission" date="2021-04" db="EMBL/GenBank/DDBJ databases">
        <title>Draft genome sequence of Paenibacillus cisolokensis, LC2-13A.</title>
        <authorList>
            <person name="Uke A."/>
            <person name="Chhe C."/>
            <person name="Baramee S."/>
            <person name="Kosugi A."/>
        </authorList>
    </citation>
    <scope>NUCLEOTIDE SEQUENCE [LARGE SCALE GENOMIC DNA]</scope>
    <source>
        <strain evidence="2 3">LC2-13A</strain>
    </source>
</reference>
<proteinExistence type="predicted"/>
<keyword evidence="1" id="KW-0812">Transmembrane</keyword>
<sequence length="83" mass="9044">MAAKKPNSKRNDSLRRNTAETLLWLLVILGLLVIVLQGFGYVELFVLQQKGAVIGLAVIAIALVAAAINSYVKGLKLREALKR</sequence>